<dbReference type="InterPro" id="IPR006067">
    <property type="entry name" value="NO2/SO3_Rdtase_4Fe4S_dom"/>
</dbReference>
<evidence type="ECO:0000256" key="4">
    <source>
        <dbReference type="ARBA" id="ARBA00022723"/>
    </source>
</evidence>
<keyword evidence="5" id="KW-0560">Oxidoreductase</keyword>
<dbReference type="InterPro" id="IPR051329">
    <property type="entry name" value="NIR_SIR_4Fe-4S"/>
</dbReference>
<dbReference type="NCBIfam" id="NF007126">
    <property type="entry name" value="PRK09567.1"/>
    <property type="match status" value="1"/>
</dbReference>
<feature type="domain" description="Nitrite/sulphite reductase 4Fe-4S" evidence="8">
    <location>
        <begin position="428"/>
        <end position="536"/>
    </location>
</feature>
<dbReference type="PANTHER" id="PTHR32439">
    <property type="entry name" value="FERREDOXIN--NITRITE REDUCTASE, CHLOROPLASTIC"/>
    <property type="match status" value="1"/>
</dbReference>
<feature type="domain" description="Nitrite/sulphite reductase 4Fe-4S" evidence="8">
    <location>
        <begin position="163"/>
        <end position="320"/>
    </location>
</feature>
<name>A0ABT1MVE8_9RHOB</name>
<keyword evidence="7" id="KW-0411">Iron-sulfur</keyword>
<comment type="caution">
    <text evidence="10">The sequence shown here is derived from an EMBL/GenBank/DDBJ whole genome shotgun (WGS) entry which is preliminary data.</text>
</comment>
<keyword evidence="11" id="KW-1185">Reference proteome</keyword>
<dbReference type="EMBL" id="JAKZEU010000004">
    <property type="protein sequence ID" value="MCQ0971451.1"/>
    <property type="molecule type" value="Genomic_DNA"/>
</dbReference>
<dbReference type="Gene3D" id="3.90.480.10">
    <property type="entry name" value="Sulfite Reductase Hemoprotein,Domain 2"/>
    <property type="match status" value="1"/>
</dbReference>
<evidence type="ECO:0000256" key="6">
    <source>
        <dbReference type="ARBA" id="ARBA00023004"/>
    </source>
</evidence>
<evidence type="ECO:0000259" key="9">
    <source>
        <dbReference type="Pfam" id="PF03460"/>
    </source>
</evidence>
<comment type="similarity">
    <text evidence="1">Belongs to the nitrite and sulfite reductase 4Fe-4S domain family.</text>
</comment>
<dbReference type="SUPFAM" id="SSF55124">
    <property type="entry name" value="Nitrite/Sulfite reductase N-terminal domain-like"/>
    <property type="match status" value="2"/>
</dbReference>
<protein>
    <submittedName>
        <fullName evidence="10">NirA family protein</fullName>
    </submittedName>
</protein>
<keyword evidence="3" id="KW-0349">Heme</keyword>
<keyword evidence="2" id="KW-0004">4Fe-4S</keyword>
<dbReference type="RefSeq" id="WP_255330446.1">
    <property type="nucleotide sequence ID" value="NZ_JAKZEU010000004.1"/>
</dbReference>
<evidence type="ECO:0000256" key="3">
    <source>
        <dbReference type="ARBA" id="ARBA00022617"/>
    </source>
</evidence>
<dbReference type="Pfam" id="PF03460">
    <property type="entry name" value="NIR_SIR_ferr"/>
    <property type="match status" value="2"/>
</dbReference>
<keyword evidence="4" id="KW-0479">Metal-binding</keyword>
<evidence type="ECO:0000259" key="8">
    <source>
        <dbReference type="Pfam" id="PF01077"/>
    </source>
</evidence>
<dbReference type="Gene3D" id="3.30.413.10">
    <property type="entry name" value="Sulfite Reductase Hemoprotein, domain 1"/>
    <property type="match status" value="2"/>
</dbReference>
<dbReference type="InterPro" id="IPR006066">
    <property type="entry name" value="NO2/SO3_Rdtase_FeS/sirohaem_BS"/>
</dbReference>
<evidence type="ECO:0000313" key="10">
    <source>
        <dbReference type="EMBL" id="MCQ0971451.1"/>
    </source>
</evidence>
<feature type="domain" description="Nitrite/Sulfite reductase ferredoxin-like" evidence="9">
    <location>
        <begin position="93"/>
        <end position="153"/>
    </location>
</feature>
<dbReference type="SUPFAM" id="SSF56014">
    <property type="entry name" value="Nitrite and sulphite reductase 4Fe-4S domain-like"/>
    <property type="match status" value="2"/>
</dbReference>
<gene>
    <name evidence="10" type="ORF">MLD63_13585</name>
</gene>
<proteinExistence type="inferred from homology"/>
<dbReference type="NCBIfam" id="TIGR02435">
    <property type="entry name" value="CobG"/>
    <property type="match status" value="1"/>
</dbReference>
<dbReference type="Pfam" id="PF01077">
    <property type="entry name" value="NIR_SIR"/>
    <property type="match status" value="2"/>
</dbReference>
<feature type="domain" description="Nitrite/Sulfite reductase ferredoxin-like" evidence="9">
    <location>
        <begin position="348"/>
        <end position="407"/>
    </location>
</feature>
<evidence type="ECO:0000256" key="1">
    <source>
        <dbReference type="ARBA" id="ARBA00010429"/>
    </source>
</evidence>
<accession>A0ABT1MVE8</accession>
<dbReference type="PANTHER" id="PTHR32439:SF0">
    <property type="entry name" value="FERREDOXIN--NITRITE REDUCTASE, CHLOROPLASTIC"/>
    <property type="match status" value="1"/>
</dbReference>
<evidence type="ECO:0000313" key="11">
    <source>
        <dbReference type="Proteomes" id="UP001203945"/>
    </source>
</evidence>
<dbReference type="PRINTS" id="PR00397">
    <property type="entry name" value="SIROHAEM"/>
</dbReference>
<evidence type="ECO:0000256" key="2">
    <source>
        <dbReference type="ARBA" id="ARBA00022485"/>
    </source>
</evidence>
<organism evidence="10 11">
    <name type="scientific">Paracoccus albicereus</name>
    <dbReference type="NCBI Taxonomy" id="2922394"/>
    <lineage>
        <taxon>Bacteria</taxon>
        <taxon>Pseudomonadati</taxon>
        <taxon>Pseudomonadota</taxon>
        <taxon>Alphaproteobacteria</taxon>
        <taxon>Rhodobacterales</taxon>
        <taxon>Paracoccaceae</taxon>
        <taxon>Paracoccus</taxon>
    </lineage>
</organism>
<dbReference type="Proteomes" id="UP001203945">
    <property type="component" value="Unassembled WGS sequence"/>
</dbReference>
<evidence type="ECO:0000256" key="7">
    <source>
        <dbReference type="ARBA" id="ARBA00023014"/>
    </source>
</evidence>
<evidence type="ECO:0000256" key="5">
    <source>
        <dbReference type="ARBA" id="ARBA00023002"/>
    </source>
</evidence>
<dbReference type="InterPro" id="IPR005117">
    <property type="entry name" value="NiRdtase/SiRdtase_haem-b_fer"/>
</dbReference>
<dbReference type="InterPro" id="IPR045854">
    <property type="entry name" value="NO2/SO3_Rdtase_4Fe4S_sf"/>
</dbReference>
<sequence length="568" mass="61515">MDGFTPEQQAYLVETVNRLGLDRAFRPSAAAPETVYGTPIEDLCKEERRKHEIHPCDLWDAIEDWTLRGVIAEGLDQFLLRHWGFFNVEPADSGYMCRLRITACQLRGDQMIALARIAEDLAGGFAHVTTRGNIQLRNIAPQDVLAVHFALREAGLSCHGSGADSARNITVSPIAGFDPAELVDLRPQALMLGEHILNTRELQGLPRKFNVSFDGGGTISCVADTNDIAFQAVRIVAGGPLEPSIYCRIGLGGITGHKDFARETGVLCRPEDAGRVAVAMLHVFVEHADRTNRKRARLKYLLDARGVDWFVAEAAEKLAEKGIALFYAGPAHDAPRASINRQGHIGAYPQADGNRYVGVALEMGRLSPDQMRLLGRLALRHGRNDLRLTVWQNVVLPHIPEDRVALVGDGLAQGGMPTRATSFAAGAVGCTGKWACKFGLAYTKADGTALVRHLESRFTLEQPINIHLTGCPNSCAQHYIGDIGLMGATLPDGGEGYMVVLGGGTDSDEGLARPLTGPIPASDLNETVETVIANYLAQRHPSESFLAFIRRQPDDALPALMDRTSAAA</sequence>
<dbReference type="InterPro" id="IPR012798">
    <property type="entry name" value="Cbl_synth_CobG-like"/>
</dbReference>
<reference evidence="10 11" key="1">
    <citation type="submission" date="2022-03" db="EMBL/GenBank/DDBJ databases">
        <authorList>
            <person name="He Y."/>
        </authorList>
    </citation>
    <scope>NUCLEOTIDE SEQUENCE [LARGE SCALE GENOMIC DNA]</scope>
    <source>
        <strain evidence="10 11">TK19116</strain>
    </source>
</reference>
<dbReference type="PROSITE" id="PS00365">
    <property type="entry name" value="NIR_SIR"/>
    <property type="match status" value="1"/>
</dbReference>
<keyword evidence="6" id="KW-0408">Iron</keyword>
<dbReference type="InterPro" id="IPR036136">
    <property type="entry name" value="Nit/Sulf_reduc_fer-like_dom_sf"/>
</dbReference>